<dbReference type="PANTHER" id="PTHR23028:SF53">
    <property type="entry name" value="ACYL_TRANSF_3 DOMAIN-CONTAINING PROTEIN"/>
    <property type="match status" value="1"/>
</dbReference>
<accession>A0ABU2AAM2</accession>
<feature type="transmembrane region" description="Helical" evidence="2">
    <location>
        <begin position="313"/>
        <end position="333"/>
    </location>
</feature>
<dbReference type="EMBL" id="JAVDXV010000006">
    <property type="protein sequence ID" value="MDR7334165.1"/>
    <property type="molecule type" value="Genomic_DNA"/>
</dbReference>
<feature type="transmembrane region" description="Helical" evidence="2">
    <location>
        <begin position="161"/>
        <end position="181"/>
    </location>
</feature>
<feature type="domain" description="SGNH" evidence="4">
    <location>
        <begin position="395"/>
        <end position="623"/>
    </location>
</feature>
<feature type="region of interest" description="Disordered" evidence="1">
    <location>
        <begin position="374"/>
        <end position="395"/>
    </location>
</feature>
<reference evidence="5 6" key="1">
    <citation type="submission" date="2023-07" db="EMBL/GenBank/DDBJ databases">
        <title>Sorghum-associated microbial communities from plants grown in Nebraska, USA.</title>
        <authorList>
            <person name="Schachtman D."/>
        </authorList>
    </citation>
    <scope>NUCLEOTIDE SEQUENCE [LARGE SCALE GENOMIC DNA]</scope>
    <source>
        <strain evidence="5 6">BE316</strain>
    </source>
</reference>
<dbReference type="InterPro" id="IPR050879">
    <property type="entry name" value="Acyltransferase_3"/>
</dbReference>
<keyword evidence="6" id="KW-1185">Reference proteome</keyword>
<evidence type="ECO:0000259" key="4">
    <source>
        <dbReference type="Pfam" id="PF19040"/>
    </source>
</evidence>
<dbReference type="Pfam" id="PF01757">
    <property type="entry name" value="Acyl_transf_3"/>
    <property type="match status" value="1"/>
</dbReference>
<dbReference type="Proteomes" id="UP001180825">
    <property type="component" value="Unassembled WGS sequence"/>
</dbReference>
<feature type="domain" description="Acyltransferase 3" evidence="3">
    <location>
        <begin position="6"/>
        <end position="329"/>
    </location>
</feature>
<protein>
    <submittedName>
        <fullName evidence="5">Peptidoglycan/LPS O-acetylase OafA/YrhL</fullName>
    </submittedName>
</protein>
<gene>
    <name evidence="5" type="ORF">J2X21_003317</name>
</gene>
<feature type="transmembrane region" description="Helical" evidence="2">
    <location>
        <begin position="33"/>
        <end position="51"/>
    </location>
</feature>
<dbReference type="RefSeq" id="WP_310330434.1">
    <property type="nucleotide sequence ID" value="NZ_JAVDXV010000006.1"/>
</dbReference>
<dbReference type="PANTHER" id="PTHR23028">
    <property type="entry name" value="ACETYLTRANSFERASE"/>
    <property type="match status" value="1"/>
</dbReference>
<feature type="transmembrane region" description="Helical" evidence="2">
    <location>
        <begin position="9"/>
        <end position="27"/>
    </location>
</feature>
<keyword evidence="2" id="KW-1133">Transmembrane helix</keyword>
<dbReference type="InterPro" id="IPR002656">
    <property type="entry name" value="Acyl_transf_3_dom"/>
</dbReference>
<feature type="transmembrane region" description="Helical" evidence="2">
    <location>
        <begin position="187"/>
        <end position="208"/>
    </location>
</feature>
<feature type="transmembrane region" description="Helical" evidence="2">
    <location>
        <begin position="345"/>
        <end position="366"/>
    </location>
</feature>
<evidence type="ECO:0000256" key="1">
    <source>
        <dbReference type="SAM" id="MobiDB-lite"/>
    </source>
</evidence>
<proteinExistence type="predicted"/>
<feature type="transmembrane region" description="Helical" evidence="2">
    <location>
        <begin position="220"/>
        <end position="239"/>
    </location>
</feature>
<name>A0ABU2AAM2_9BURK</name>
<keyword evidence="2" id="KW-0472">Membrane</keyword>
<evidence type="ECO:0000313" key="5">
    <source>
        <dbReference type="EMBL" id="MDR7334165.1"/>
    </source>
</evidence>
<comment type="caution">
    <text evidence="5">The sequence shown here is derived from an EMBL/GenBank/DDBJ whole genome shotgun (WGS) entry which is preliminary data.</text>
</comment>
<feature type="transmembrane region" description="Helical" evidence="2">
    <location>
        <begin position="251"/>
        <end position="277"/>
    </location>
</feature>
<dbReference type="InterPro" id="IPR043968">
    <property type="entry name" value="SGNH"/>
</dbReference>
<feature type="transmembrane region" description="Helical" evidence="2">
    <location>
        <begin position="72"/>
        <end position="91"/>
    </location>
</feature>
<evidence type="ECO:0000313" key="6">
    <source>
        <dbReference type="Proteomes" id="UP001180825"/>
    </source>
</evidence>
<sequence length="630" mass="68073">MKFRPDIEGLRALAIVPVVVFHAWPALLPGGFVGVDVFFVVSGYLITTLLLQRLAAGNFSIASFYAARIRRIFPALFAMLTIMVPLCLWLMEPQALHELARLLGATGLFLSNLELYQTAGYFESAAELKPLLHTWSLAVEEQYYIVFPPLLALVWRFARRLVGLALLLAGLASLAYCLRLMPHDATLAFYAAPARTFELMIGSGLAWWMQRGGAPVRPAWVDAVVGWVALMVLVVSLVCMRAEAGFPGPTALWPCVATAALIWVGDSSCVGATRWLSFAPLRWIGELSFSLYLWHWPVLALLRHALLDLPTPAQAVLAVALSTVLAWASLRWIETPVRQARLARPLLLAAGAAAIAASLAAAWGLARQADSRAAQPGPAADLRAGAADTSPDRRRCHSSGNRWLSYDQRCWFGPAKAQFTLAVWGDSHGVELARALGDAARGHRVAQLTGSNCPPAPGFDVPGRRRCAGVNAALLERLADDPGVHAVLLVARYEVYLSRWDAVAFEAGLARAIARLQAAGKRVLLLDPVPTYHFPVPAALAQRALRGQPLDGQGQSEAQYAQHQRDALALLQRLVAGSAAQRVPTGALLCGASSCAVRDGLYPLYFDDNHLGMRGAARLAPAVLWLAGDR</sequence>
<evidence type="ECO:0000259" key="3">
    <source>
        <dbReference type="Pfam" id="PF01757"/>
    </source>
</evidence>
<organism evidence="5 6">
    <name type="scientific">Roseateles asaccharophilus</name>
    <dbReference type="NCBI Taxonomy" id="582607"/>
    <lineage>
        <taxon>Bacteria</taxon>
        <taxon>Pseudomonadati</taxon>
        <taxon>Pseudomonadota</taxon>
        <taxon>Betaproteobacteria</taxon>
        <taxon>Burkholderiales</taxon>
        <taxon>Sphaerotilaceae</taxon>
        <taxon>Roseateles</taxon>
    </lineage>
</organism>
<keyword evidence="2" id="KW-0812">Transmembrane</keyword>
<dbReference type="Pfam" id="PF19040">
    <property type="entry name" value="SGNH"/>
    <property type="match status" value="1"/>
</dbReference>
<evidence type="ECO:0000256" key="2">
    <source>
        <dbReference type="SAM" id="Phobius"/>
    </source>
</evidence>